<gene>
    <name evidence="3" type="ORF">UFOPK4028_00061</name>
</gene>
<dbReference type="NCBIfam" id="TIGR00044">
    <property type="entry name" value="YggS family pyridoxal phosphate-dependent enzyme"/>
    <property type="match status" value="1"/>
</dbReference>
<evidence type="ECO:0000256" key="1">
    <source>
        <dbReference type="ARBA" id="ARBA00022898"/>
    </source>
</evidence>
<dbReference type="CDD" id="cd00635">
    <property type="entry name" value="PLPDE_III_YBL036c_like"/>
    <property type="match status" value="1"/>
</dbReference>
<feature type="domain" description="Alanine racemase N-terminal" evidence="2">
    <location>
        <begin position="34"/>
        <end position="223"/>
    </location>
</feature>
<protein>
    <submittedName>
        <fullName evidence="3">Unannotated protein</fullName>
    </submittedName>
</protein>
<dbReference type="PANTHER" id="PTHR10146">
    <property type="entry name" value="PROLINE SYNTHETASE CO-TRANSCRIBED BACTERIAL HOMOLOG PROTEIN"/>
    <property type="match status" value="1"/>
</dbReference>
<evidence type="ECO:0000313" key="3">
    <source>
        <dbReference type="EMBL" id="CAB4329847.1"/>
    </source>
</evidence>
<proteinExistence type="inferred from homology"/>
<keyword evidence="1" id="KW-0663">Pyridoxal phosphate</keyword>
<evidence type="ECO:0000259" key="2">
    <source>
        <dbReference type="Pfam" id="PF01168"/>
    </source>
</evidence>
<organism evidence="3">
    <name type="scientific">freshwater metagenome</name>
    <dbReference type="NCBI Taxonomy" id="449393"/>
    <lineage>
        <taxon>unclassified sequences</taxon>
        <taxon>metagenomes</taxon>
        <taxon>ecological metagenomes</taxon>
    </lineage>
</organism>
<dbReference type="Gene3D" id="3.20.20.10">
    <property type="entry name" value="Alanine racemase"/>
    <property type="match status" value="1"/>
</dbReference>
<dbReference type="AlphaFoldDB" id="A0A6J5YLJ8"/>
<dbReference type="PANTHER" id="PTHR10146:SF14">
    <property type="entry name" value="PYRIDOXAL PHOSPHATE HOMEOSTASIS PROTEIN"/>
    <property type="match status" value="1"/>
</dbReference>
<dbReference type="GO" id="GO:0030170">
    <property type="term" value="F:pyridoxal phosphate binding"/>
    <property type="evidence" value="ECO:0007669"/>
    <property type="project" value="InterPro"/>
</dbReference>
<dbReference type="InterPro" id="IPR011078">
    <property type="entry name" value="PyrdxlP_homeostasis"/>
</dbReference>
<dbReference type="SUPFAM" id="SSF51419">
    <property type="entry name" value="PLP-binding barrel"/>
    <property type="match status" value="1"/>
</dbReference>
<sequence>MNRQAEIKNNLQIVQDRISVACSNAGRDINEITLVAVTKTFDIKDLEILYSLGIRQFGENRDQEASKKSKELPNDINWHFQGQIQSNKLKSICNWARYIHSVDQLKHAQIISDLSSDSPKSIFIQVSLDNPPESRGGVDPDKLEALAVEVSKLKGVLIQGLMAVAPIDNPGTQAFVNLQRIHNNFKSKFPQARYLSAGMSGDYEMAILHGATHLRIGSSILGNRDHL</sequence>
<dbReference type="EMBL" id="CAESAC010000004">
    <property type="protein sequence ID" value="CAB4329847.1"/>
    <property type="molecule type" value="Genomic_DNA"/>
</dbReference>
<reference evidence="3" key="1">
    <citation type="submission" date="2020-05" db="EMBL/GenBank/DDBJ databases">
        <authorList>
            <person name="Chiriac C."/>
            <person name="Salcher M."/>
            <person name="Ghai R."/>
            <person name="Kavagutti S V."/>
        </authorList>
    </citation>
    <scope>NUCLEOTIDE SEQUENCE</scope>
</reference>
<name>A0A6J5YLJ8_9ZZZZ</name>
<dbReference type="HAMAP" id="MF_02087">
    <property type="entry name" value="PLP_homeostasis"/>
    <property type="match status" value="1"/>
</dbReference>
<accession>A0A6J5YLJ8</accession>
<dbReference type="Pfam" id="PF01168">
    <property type="entry name" value="Ala_racemase_N"/>
    <property type="match status" value="1"/>
</dbReference>
<dbReference type="PIRSF" id="PIRSF004848">
    <property type="entry name" value="YBL036c_PLPDEIII"/>
    <property type="match status" value="1"/>
</dbReference>
<dbReference type="InterPro" id="IPR001608">
    <property type="entry name" value="Ala_racemase_N"/>
</dbReference>
<dbReference type="InterPro" id="IPR029066">
    <property type="entry name" value="PLP-binding_barrel"/>
</dbReference>